<proteinExistence type="predicted"/>
<accession>A0AA40CPV8</accession>
<dbReference type="InterPro" id="IPR043504">
    <property type="entry name" value="Peptidase_S1_PA_chymotrypsin"/>
</dbReference>
<sequence>MSSEEEDYVLPPKFYDAAWDALPKKEEIGGLQFCRAPKLHEWVVKLHFKHGVKGPSTGTGFYINVPDAECYIILTAGHNLIDKEKSLSENLEVELTPTERYKVAEEGTDFFISTAYRDNPTHESAEFDYGAIFVPKPKKSDARGFGFALKLGHDNLQKKHLAISGYRVKTHQGQPVISTGSCMGCWENQLEYEINTEPGLSGSPVYMPYRGHETVVAIHNNGPKGRGRGSKGTRLNEKVLGEIFSWAKVGHRNKSLKVFNSAKPPHGDLYLRFLPDLQQERGWVRAAYEGLDTSFDVFPAYAPPSHYEDSNTVQHVFRFLLPKGWPGPAEKRWVLWDFTRQCVTLTSTLQDYCFPRLVEDSQAPHPFWIRLETPDGHLVEPNLDAADLTSADIAMGDLDTPGVSFGKSRKKRLNVD</sequence>
<dbReference type="AlphaFoldDB" id="A0AA40CPV8"/>
<evidence type="ECO:0000313" key="2">
    <source>
        <dbReference type="Proteomes" id="UP001175001"/>
    </source>
</evidence>
<reference evidence="1" key="1">
    <citation type="submission" date="2023-06" db="EMBL/GenBank/DDBJ databases">
        <title>Multi-omics analyses reveal the molecular pathogenesis toolkit of Lasiodiplodia hormozganensis, a cross-kingdom pathogen.</title>
        <authorList>
            <person name="Felix C."/>
            <person name="Meneses R."/>
            <person name="Goncalves M.F.M."/>
            <person name="Tilleman L."/>
            <person name="Duarte A.S."/>
            <person name="Jorrin-Novo J.V."/>
            <person name="Van De Peer Y."/>
            <person name="Deforce D."/>
            <person name="Van Nieuwerburgh F."/>
            <person name="Esteves A.C."/>
            <person name="Alves A."/>
        </authorList>
    </citation>
    <scope>NUCLEOTIDE SEQUENCE</scope>
    <source>
        <strain evidence="1">CBS 339.90</strain>
    </source>
</reference>
<name>A0AA40CPV8_9PEZI</name>
<gene>
    <name evidence="1" type="ORF">DIS24_g8119</name>
</gene>
<dbReference type="Gene3D" id="2.40.10.10">
    <property type="entry name" value="Trypsin-like serine proteases"/>
    <property type="match status" value="2"/>
</dbReference>
<dbReference type="Proteomes" id="UP001175001">
    <property type="component" value="Unassembled WGS sequence"/>
</dbReference>
<keyword evidence="2" id="KW-1185">Reference proteome</keyword>
<organism evidence="1 2">
    <name type="scientific">Lasiodiplodia hormozganensis</name>
    <dbReference type="NCBI Taxonomy" id="869390"/>
    <lineage>
        <taxon>Eukaryota</taxon>
        <taxon>Fungi</taxon>
        <taxon>Dikarya</taxon>
        <taxon>Ascomycota</taxon>
        <taxon>Pezizomycotina</taxon>
        <taxon>Dothideomycetes</taxon>
        <taxon>Dothideomycetes incertae sedis</taxon>
        <taxon>Botryosphaeriales</taxon>
        <taxon>Botryosphaeriaceae</taxon>
        <taxon>Lasiodiplodia</taxon>
    </lineage>
</organism>
<protein>
    <recommendedName>
        <fullName evidence="3">Serine protease</fullName>
    </recommendedName>
</protein>
<dbReference type="EMBL" id="JAUJDW010000056">
    <property type="protein sequence ID" value="KAK0645248.1"/>
    <property type="molecule type" value="Genomic_DNA"/>
</dbReference>
<dbReference type="SUPFAM" id="SSF50494">
    <property type="entry name" value="Trypsin-like serine proteases"/>
    <property type="match status" value="1"/>
</dbReference>
<dbReference type="InterPro" id="IPR009003">
    <property type="entry name" value="Peptidase_S1_PA"/>
</dbReference>
<comment type="caution">
    <text evidence="1">The sequence shown here is derived from an EMBL/GenBank/DDBJ whole genome shotgun (WGS) entry which is preliminary data.</text>
</comment>
<evidence type="ECO:0000313" key="1">
    <source>
        <dbReference type="EMBL" id="KAK0645248.1"/>
    </source>
</evidence>
<evidence type="ECO:0008006" key="3">
    <source>
        <dbReference type="Google" id="ProtNLM"/>
    </source>
</evidence>